<organism evidence="1 2">
    <name type="scientific">Streptomyces iconiensis</name>
    <dbReference type="NCBI Taxonomy" id="1384038"/>
    <lineage>
        <taxon>Bacteria</taxon>
        <taxon>Bacillati</taxon>
        <taxon>Actinomycetota</taxon>
        <taxon>Actinomycetes</taxon>
        <taxon>Kitasatosporales</taxon>
        <taxon>Streptomycetaceae</taxon>
        <taxon>Streptomyces</taxon>
    </lineage>
</organism>
<dbReference type="RefSeq" id="WP_274045757.1">
    <property type="nucleotide sequence ID" value="NZ_JANCPR020000024.1"/>
</dbReference>
<dbReference type="EMBL" id="JANCPR020000024">
    <property type="protein sequence ID" value="MDJ1134868.1"/>
    <property type="molecule type" value="Genomic_DNA"/>
</dbReference>
<keyword evidence="2" id="KW-1185">Reference proteome</keyword>
<dbReference type="Proteomes" id="UP001214441">
    <property type="component" value="Unassembled WGS sequence"/>
</dbReference>
<sequence length="50" mass="5576">MREETRVAGFEYEMPELVAVGEFSEVTMGYPGFSYDYAWVHKGPPSGISA</sequence>
<dbReference type="NCBIfam" id="NF033521">
    <property type="entry name" value="lasso_leader_L3"/>
    <property type="match status" value="1"/>
</dbReference>
<accession>A0ABT7A0L1</accession>
<gene>
    <name evidence="1" type="ORF">NMN56_023500</name>
</gene>
<name>A0ABT7A0L1_9ACTN</name>
<evidence type="ECO:0000313" key="1">
    <source>
        <dbReference type="EMBL" id="MDJ1134868.1"/>
    </source>
</evidence>
<evidence type="ECO:0000313" key="2">
    <source>
        <dbReference type="Proteomes" id="UP001214441"/>
    </source>
</evidence>
<comment type="caution">
    <text evidence="1">The sequence shown here is derived from an EMBL/GenBank/DDBJ whole genome shotgun (WGS) entry which is preliminary data.</text>
</comment>
<reference evidence="1 2" key="1">
    <citation type="submission" date="2023-05" db="EMBL/GenBank/DDBJ databases">
        <title>Streptantibioticus silvisoli sp. nov., acidotolerant actinomycetes 1 from pine litter.</title>
        <authorList>
            <person name="Swiecimska M."/>
            <person name="Golinska P."/>
            <person name="Sangal V."/>
            <person name="Wachnowicz B."/>
            <person name="Goodfellow M."/>
        </authorList>
    </citation>
    <scope>NUCLEOTIDE SEQUENCE [LARGE SCALE GENOMIC DNA]</scope>
    <source>
        <strain evidence="1 2">DSM 42109</strain>
    </source>
</reference>
<protein>
    <submittedName>
        <fullName evidence="1">Lasso RiPP family leader peptide-containing protein</fullName>
    </submittedName>
</protein>
<proteinExistence type="predicted"/>